<proteinExistence type="predicted"/>
<feature type="domain" description="DUF7745" evidence="2">
    <location>
        <begin position="2"/>
        <end position="141"/>
    </location>
</feature>
<protein>
    <recommendedName>
        <fullName evidence="2">DUF7745 domain-containing protein</fullName>
    </recommendedName>
</protein>
<dbReference type="EMBL" id="QJKJ01005718">
    <property type="protein sequence ID" value="RDX89270.1"/>
    <property type="molecule type" value="Genomic_DNA"/>
</dbReference>
<dbReference type="InterPro" id="IPR056647">
    <property type="entry name" value="DUF7745"/>
</dbReference>
<comment type="caution">
    <text evidence="3">The sequence shown here is derived from an EMBL/GenBank/DDBJ whole genome shotgun (WGS) entry which is preliminary data.</text>
</comment>
<evidence type="ECO:0000313" key="3">
    <source>
        <dbReference type="EMBL" id="RDX89270.1"/>
    </source>
</evidence>
<dbReference type="PANTHER" id="PTHR48154:SF1">
    <property type="entry name" value="PROTEIN, PUTATIVE-RELATED"/>
    <property type="match status" value="1"/>
</dbReference>
<accession>A0A371GFJ1</accession>
<keyword evidence="4" id="KW-1185">Reference proteome</keyword>
<evidence type="ECO:0000313" key="4">
    <source>
        <dbReference type="Proteomes" id="UP000257109"/>
    </source>
</evidence>
<feature type="region of interest" description="Disordered" evidence="1">
    <location>
        <begin position="220"/>
        <end position="247"/>
    </location>
</feature>
<dbReference type="AlphaFoldDB" id="A0A371GFJ1"/>
<evidence type="ECO:0000259" key="2">
    <source>
        <dbReference type="Pfam" id="PF24924"/>
    </source>
</evidence>
<organism evidence="3 4">
    <name type="scientific">Mucuna pruriens</name>
    <name type="common">Velvet bean</name>
    <name type="synonym">Dolichos pruriens</name>
    <dbReference type="NCBI Taxonomy" id="157652"/>
    <lineage>
        <taxon>Eukaryota</taxon>
        <taxon>Viridiplantae</taxon>
        <taxon>Streptophyta</taxon>
        <taxon>Embryophyta</taxon>
        <taxon>Tracheophyta</taxon>
        <taxon>Spermatophyta</taxon>
        <taxon>Magnoliopsida</taxon>
        <taxon>eudicotyledons</taxon>
        <taxon>Gunneridae</taxon>
        <taxon>Pentapetalae</taxon>
        <taxon>rosids</taxon>
        <taxon>fabids</taxon>
        <taxon>Fabales</taxon>
        <taxon>Fabaceae</taxon>
        <taxon>Papilionoideae</taxon>
        <taxon>50 kb inversion clade</taxon>
        <taxon>NPAAA clade</taxon>
        <taxon>indigoferoid/millettioid clade</taxon>
        <taxon>Phaseoleae</taxon>
        <taxon>Mucuna</taxon>
    </lineage>
</organism>
<dbReference type="Proteomes" id="UP000257109">
    <property type="component" value="Unassembled WGS sequence"/>
</dbReference>
<feature type="non-terminal residue" evidence="3">
    <location>
        <position position="1"/>
    </location>
</feature>
<dbReference type="Pfam" id="PF24924">
    <property type="entry name" value="DUF7745"/>
    <property type="match status" value="1"/>
</dbReference>
<reference evidence="3" key="1">
    <citation type="submission" date="2018-05" db="EMBL/GenBank/DDBJ databases">
        <title>Draft genome of Mucuna pruriens seed.</title>
        <authorList>
            <person name="Nnadi N.E."/>
            <person name="Vos R."/>
            <person name="Hasami M.H."/>
            <person name="Devisetty U.K."/>
            <person name="Aguiy J.C."/>
        </authorList>
    </citation>
    <scope>NUCLEOTIDE SEQUENCE [LARGE SCALE GENOMIC DNA]</scope>
    <source>
        <strain evidence="3">JCA_2017</strain>
    </source>
</reference>
<evidence type="ECO:0000256" key="1">
    <source>
        <dbReference type="SAM" id="MobiDB-lite"/>
    </source>
</evidence>
<sequence>MFQYFQLAPTLEEYERILGLSLTEKQPYLYQGNYSSWENVVTMLKVSESELAKKRLRRNDVEGIPRAYLEKRMEYLSKVGDWETFANVLGLSLFGIVPLPRLDDYVDHAAIDAFYACWEKNKNPVVVVLANTYYNKHGDKSARRDVKYGLGVTMPPSVIETGLKNQLDQIGLPFSQILSIAEKDHVPGLCSDKVTQLKETLAEIEEEKIDLKRRLAKAHEEIEREKKTSKLRQKKAKWEEESKAKMK</sequence>
<dbReference type="OrthoDB" id="976209at2759"/>
<feature type="compositionally biased region" description="Basic and acidic residues" evidence="1">
    <location>
        <begin position="236"/>
        <end position="247"/>
    </location>
</feature>
<dbReference type="PANTHER" id="PTHR48154">
    <property type="entry name" value="PROTEIN, PUTATIVE-RELATED"/>
    <property type="match status" value="1"/>
</dbReference>
<name>A0A371GFJ1_MUCPR</name>
<gene>
    <name evidence="3" type="ORF">CR513_29025</name>
</gene>